<reference evidence="1 2" key="1">
    <citation type="submission" date="2018-08" db="EMBL/GenBank/DDBJ databases">
        <title>Complete genome sequencing of Blastochloris tepida GI.</title>
        <authorList>
            <person name="Tsukatani Y."/>
            <person name="Mori H."/>
        </authorList>
    </citation>
    <scope>NUCLEOTIDE SEQUENCE [LARGE SCALE GENOMIC DNA]</scope>
    <source>
        <strain evidence="1 2">GI</strain>
    </source>
</reference>
<sequence>MAFDPVAQAVLLEGFSYAEIERVCLSAIKTAVLERRRQVREADFRLAVRDEIRRRSGSARLSPML</sequence>
<organism evidence="1 2">
    <name type="scientific">Blastochloris tepida</name>
    <dbReference type="NCBI Taxonomy" id="2233851"/>
    <lineage>
        <taxon>Bacteria</taxon>
        <taxon>Pseudomonadati</taxon>
        <taxon>Pseudomonadota</taxon>
        <taxon>Alphaproteobacteria</taxon>
        <taxon>Hyphomicrobiales</taxon>
        <taxon>Blastochloridaceae</taxon>
        <taxon>Blastochloris</taxon>
    </lineage>
</organism>
<dbReference type="Gene3D" id="1.10.8.60">
    <property type="match status" value="1"/>
</dbReference>
<protein>
    <recommendedName>
        <fullName evidence="3">AAA ATPase AAA+ lid domain-containing protein</fullName>
    </recommendedName>
</protein>
<accession>A0A348G1H3</accession>
<dbReference type="EMBL" id="AP018907">
    <property type="protein sequence ID" value="BBF93406.1"/>
    <property type="molecule type" value="Genomic_DNA"/>
</dbReference>
<dbReference type="AlphaFoldDB" id="A0A348G1H3"/>
<proteinExistence type="predicted"/>
<evidence type="ECO:0000313" key="1">
    <source>
        <dbReference type="EMBL" id="BBF93406.1"/>
    </source>
</evidence>
<evidence type="ECO:0008006" key="3">
    <source>
        <dbReference type="Google" id="ProtNLM"/>
    </source>
</evidence>
<evidence type="ECO:0000313" key="2">
    <source>
        <dbReference type="Proteomes" id="UP000266934"/>
    </source>
</evidence>
<dbReference type="KEGG" id="blag:BLTE_20910"/>
<dbReference type="Proteomes" id="UP000266934">
    <property type="component" value="Chromosome"/>
</dbReference>
<gene>
    <name evidence="1" type="ORF">BLTE_20910</name>
</gene>
<keyword evidence="2" id="KW-1185">Reference proteome</keyword>
<name>A0A348G1H3_9HYPH</name>